<dbReference type="AlphaFoldDB" id="A0A1X6YH49"/>
<dbReference type="Proteomes" id="UP000193778">
    <property type="component" value="Unassembled WGS sequence"/>
</dbReference>
<keyword evidence="1" id="KW-0732">Signal</keyword>
<reference evidence="3" key="1">
    <citation type="submission" date="2017-03" db="EMBL/GenBank/DDBJ databases">
        <authorList>
            <person name="Rodrigo-Torres L."/>
            <person name="Arahal R.D."/>
            <person name="Lucena T."/>
        </authorList>
    </citation>
    <scope>NUCLEOTIDE SEQUENCE [LARGE SCALE GENOMIC DNA]</scope>
    <source>
        <strain evidence="3">CECT 8411</strain>
    </source>
</reference>
<proteinExistence type="predicted"/>
<accession>A0A1X6YH49</accession>
<name>A0A1X6YH49_9RHOB</name>
<evidence type="ECO:0000313" key="3">
    <source>
        <dbReference type="Proteomes" id="UP000193778"/>
    </source>
</evidence>
<evidence type="ECO:0000313" key="2">
    <source>
        <dbReference type="EMBL" id="SLN21295.1"/>
    </source>
</evidence>
<dbReference type="RefSeq" id="WP_200818529.1">
    <property type="nucleotide sequence ID" value="NZ_FWFP01000002.1"/>
</dbReference>
<evidence type="ECO:0000256" key="1">
    <source>
        <dbReference type="SAM" id="SignalP"/>
    </source>
</evidence>
<protein>
    <submittedName>
        <fullName evidence="2">Uncharacterized protein</fullName>
    </submittedName>
</protein>
<feature type="chain" id="PRO_5012078197" evidence="1">
    <location>
        <begin position="22"/>
        <end position="51"/>
    </location>
</feature>
<gene>
    <name evidence="2" type="ORF">RUM8411_00766</name>
</gene>
<organism evidence="2 3">
    <name type="scientific">Ruegeria meonggei</name>
    <dbReference type="NCBI Taxonomy" id="1446476"/>
    <lineage>
        <taxon>Bacteria</taxon>
        <taxon>Pseudomonadati</taxon>
        <taxon>Pseudomonadota</taxon>
        <taxon>Alphaproteobacteria</taxon>
        <taxon>Rhodobacterales</taxon>
        <taxon>Roseobacteraceae</taxon>
        <taxon>Ruegeria</taxon>
    </lineage>
</organism>
<feature type="signal peptide" evidence="1">
    <location>
        <begin position="1"/>
        <end position="21"/>
    </location>
</feature>
<dbReference type="EMBL" id="FWFP01000002">
    <property type="protein sequence ID" value="SLN21295.1"/>
    <property type="molecule type" value="Genomic_DNA"/>
</dbReference>
<keyword evidence="3" id="KW-1185">Reference proteome</keyword>
<sequence length="51" mass="5388">MKTLITALVLSATTLTAPAYAFVQVGSLPPTLTFPKPAPDTVTQDQTKVDK</sequence>